<dbReference type="SMART" id="SM00497">
    <property type="entry name" value="IENR1"/>
    <property type="match status" value="1"/>
</dbReference>
<dbReference type="eggNOG" id="ENOG5033AUY">
    <property type="taxonomic scope" value="Bacteria"/>
</dbReference>
<dbReference type="InterPro" id="IPR003615">
    <property type="entry name" value="HNH_nuc"/>
</dbReference>
<dbReference type="STRING" id="545697.HMPREF0216_02843"/>
<evidence type="ECO:0000313" key="3">
    <source>
        <dbReference type="EMBL" id="EKY23883.1"/>
    </source>
</evidence>
<dbReference type="SUPFAM" id="SSF54060">
    <property type="entry name" value="His-Me finger endonucleases"/>
    <property type="match status" value="1"/>
</dbReference>
<reference evidence="3 4" key="1">
    <citation type="submission" date="2012-05" db="EMBL/GenBank/DDBJ databases">
        <authorList>
            <person name="Weinstock G."/>
            <person name="Sodergren E."/>
            <person name="Lobos E.A."/>
            <person name="Fulton L."/>
            <person name="Fulton R."/>
            <person name="Courtney L."/>
            <person name="Fronick C."/>
            <person name="O'Laughlin M."/>
            <person name="Godfrey J."/>
            <person name="Wilson R.M."/>
            <person name="Miner T."/>
            <person name="Farmer C."/>
            <person name="Delehaunty K."/>
            <person name="Cordes M."/>
            <person name="Minx P."/>
            <person name="Tomlinson C."/>
            <person name="Chen J."/>
            <person name="Wollam A."/>
            <person name="Pepin K.H."/>
            <person name="Bhonagiri V."/>
            <person name="Zhang X."/>
            <person name="Suruliraj S."/>
            <person name="Warren W."/>
            <person name="Mitreva M."/>
            <person name="Mardis E.R."/>
            <person name="Wilson R.K."/>
        </authorList>
    </citation>
    <scope>NUCLEOTIDE SEQUENCE [LARGE SCALE GENOMIC DNA]</scope>
    <source>
        <strain evidence="3 4">DSM 1785</strain>
    </source>
</reference>
<name>L1Q7G2_9CLOT</name>
<dbReference type="Gene3D" id="3.90.75.20">
    <property type="match status" value="1"/>
</dbReference>
<dbReference type="Pfam" id="PF13392">
    <property type="entry name" value="HNH_3"/>
    <property type="match status" value="1"/>
</dbReference>
<dbReference type="HOGENOM" id="CLU_099810_0_1_9"/>
<gene>
    <name evidence="3" type="ORF">HMPREF0216_02843</name>
</gene>
<sequence length="228" mass="26533">MVTILKIIQWAISSNVIIFFVLCNNCIAIWYNYIEVVSMKQINKIKGFEDVKDGYYILKNGKVLSYCDLHGGLKKEPKELKQYKKTGGYLNVALVLNTNKVSYVRVHRLVAGAFIPNVENKPYVNHIDENRENNDVSNLEWVTPKENNLHSLSKEVYVYDLDGNLIKIYSHSRECVEDGFNQGHVCACARDEERSHKKHIFSYKPLNINDIVQRLSKPYYLKKDSRRK</sequence>
<accession>L1Q7G2</accession>
<evidence type="ECO:0000256" key="1">
    <source>
        <dbReference type="SAM" id="Phobius"/>
    </source>
</evidence>
<dbReference type="InterPro" id="IPR044925">
    <property type="entry name" value="His-Me_finger_sf"/>
</dbReference>
<feature type="domain" description="HNH nuclease" evidence="2">
    <location>
        <begin position="100"/>
        <end position="148"/>
    </location>
</feature>
<feature type="transmembrane region" description="Helical" evidence="1">
    <location>
        <begin position="12"/>
        <end position="33"/>
    </location>
</feature>
<keyword evidence="1" id="KW-0812">Transmembrane</keyword>
<dbReference type="EMBL" id="AMEZ01000092">
    <property type="protein sequence ID" value="EKY23883.1"/>
    <property type="molecule type" value="Genomic_DNA"/>
</dbReference>
<comment type="caution">
    <text evidence="3">The sequence shown here is derived from an EMBL/GenBank/DDBJ whole genome shotgun (WGS) entry which is preliminary data.</text>
</comment>
<dbReference type="GO" id="GO:0004519">
    <property type="term" value="F:endonuclease activity"/>
    <property type="evidence" value="ECO:0007669"/>
    <property type="project" value="UniProtKB-KW"/>
</dbReference>
<keyword evidence="3" id="KW-0378">Hydrolase</keyword>
<keyword evidence="3" id="KW-0255">Endonuclease</keyword>
<keyword evidence="4" id="KW-1185">Reference proteome</keyword>
<dbReference type="SMART" id="SM00507">
    <property type="entry name" value="HNHc"/>
    <property type="match status" value="1"/>
</dbReference>
<organism evidence="3 4">
    <name type="scientific">Clostridium celatum DSM 1785</name>
    <dbReference type="NCBI Taxonomy" id="545697"/>
    <lineage>
        <taxon>Bacteria</taxon>
        <taxon>Bacillati</taxon>
        <taxon>Bacillota</taxon>
        <taxon>Clostridia</taxon>
        <taxon>Eubacteriales</taxon>
        <taxon>Clostridiaceae</taxon>
        <taxon>Clostridium</taxon>
    </lineage>
</organism>
<evidence type="ECO:0000259" key="2">
    <source>
        <dbReference type="SMART" id="SM00507"/>
    </source>
</evidence>
<keyword evidence="3" id="KW-0540">Nuclease</keyword>
<dbReference type="Proteomes" id="UP000010420">
    <property type="component" value="Unassembled WGS sequence"/>
</dbReference>
<dbReference type="PATRIC" id="fig|545697.3.peg.2794"/>
<protein>
    <submittedName>
        <fullName evidence="3">HNH endonuclease domain protein</fullName>
    </submittedName>
</protein>
<keyword evidence="1" id="KW-0472">Membrane</keyword>
<proteinExistence type="predicted"/>
<dbReference type="InterPro" id="IPR003647">
    <property type="entry name" value="Intron_nuc_1_rpt"/>
</dbReference>
<dbReference type="AlphaFoldDB" id="L1Q7G2"/>
<evidence type="ECO:0000313" key="4">
    <source>
        <dbReference type="Proteomes" id="UP000010420"/>
    </source>
</evidence>
<keyword evidence="1" id="KW-1133">Transmembrane helix</keyword>